<dbReference type="EMBL" id="JAULSV010000003">
    <property type="protein sequence ID" value="KAK0648469.1"/>
    <property type="molecule type" value="Genomic_DNA"/>
</dbReference>
<evidence type="ECO:0000256" key="1">
    <source>
        <dbReference type="SAM" id="MobiDB-lite"/>
    </source>
</evidence>
<proteinExistence type="predicted"/>
<reference evidence="2" key="1">
    <citation type="submission" date="2023-06" db="EMBL/GenBank/DDBJ databases">
        <title>Genome-scale phylogeny and comparative genomics of the fungal order Sordariales.</title>
        <authorList>
            <consortium name="Lawrence Berkeley National Laboratory"/>
            <person name="Hensen N."/>
            <person name="Bonometti L."/>
            <person name="Westerberg I."/>
            <person name="Brannstrom I.O."/>
            <person name="Guillou S."/>
            <person name="Cros-Aarteil S."/>
            <person name="Calhoun S."/>
            <person name="Haridas S."/>
            <person name="Kuo A."/>
            <person name="Mondo S."/>
            <person name="Pangilinan J."/>
            <person name="Riley R."/>
            <person name="Labutti K."/>
            <person name="Andreopoulos B."/>
            <person name="Lipzen A."/>
            <person name="Chen C."/>
            <person name="Yanf M."/>
            <person name="Daum C."/>
            <person name="Ng V."/>
            <person name="Clum A."/>
            <person name="Steindorff A."/>
            <person name="Ohm R."/>
            <person name="Martin F."/>
            <person name="Silar P."/>
            <person name="Natvig D."/>
            <person name="Lalanne C."/>
            <person name="Gautier V."/>
            <person name="Ament-Velasquez S.L."/>
            <person name="Kruys A."/>
            <person name="Hutchinson M.I."/>
            <person name="Powell A.J."/>
            <person name="Barry K."/>
            <person name="Miller A.N."/>
            <person name="Grigoriev I.V."/>
            <person name="Debuchy R."/>
            <person name="Gladieux P."/>
            <person name="Thoren M.H."/>
            <person name="Johannesson H."/>
        </authorList>
    </citation>
    <scope>NUCLEOTIDE SEQUENCE</scope>
    <source>
        <strain evidence="2">SMH2532-1</strain>
    </source>
</reference>
<dbReference type="AlphaFoldDB" id="A0AA40CTG8"/>
<evidence type="ECO:0000313" key="2">
    <source>
        <dbReference type="EMBL" id="KAK0648469.1"/>
    </source>
</evidence>
<protein>
    <submittedName>
        <fullName evidence="2">Uncharacterized protein</fullName>
    </submittedName>
</protein>
<comment type="caution">
    <text evidence="2">The sequence shown here is derived from an EMBL/GenBank/DDBJ whole genome shotgun (WGS) entry which is preliminary data.</text>
</comment>
<evidence type="ECO:0000313" key="3">
    <source>
        <dbReference type="Proteomes" id="UP001174936"/>
    </source>
</evidence>
<dbReference type="Proteomes" id="UP001174936">
    <property type="component" value="Unassembled WGS sequence"/>
</dbReference>
<name>A0AA40CTG8_9PEZI</name>
<gene>
    <name evidence="2" type="ORF">B0T16DRAFT_455946</name>
</gene>
<accession>A0AA40CTG8</accession>
<organism evidence="2 3">
    <name type="scientific">Cercophora newfieldiana</name>
    <dbReference type="NCBI Taxonomy" id="92897"/>
    <lineage>
        <taxon>Eukaryota</taxon>
        <taxon>Fungi</taxon>
        <taxon>Dikarya</taxon>
        <taxon>Ascomycota</taxon>
        <taxon>Pezizomycotina</taxon>
        <taxon>Sordariomycetes</taxon>
        <taxon>Sordariomycetidae</taxon>
        <taxon>Sordariales</taxon>
        <taxon>Lasiosphaeriaceae</taxon>
        <taxon>Cercophora</taxon>
    </lineage>
</organism>
<sequence>MSQPVSDMPPARAARYRRTAATSTDDIGGFEVSNMGDRVTAPPGLRQPLWGFRSDVCEATRDLIKSIFPKGELIQGVKKILETLGIELEEPENFGFDPLDSGWDVEDSEDEIDELTLVRRYIPGGGPWDGDLTLTILAKWDDATSPKTWEPAVRQIKRFVDAVLQSTGRADHLDIFIELQRRVTPVRGLSLYAISDEQFTHSFSQDWTVIKEHVAQMLEECAATQGAVNCISVFDLGQRTFDDKSLGPHVVYVSLGYESDETGWPPLKARIQKYLTTFPYRLRLHLEHNTPDSHGYDPLFQSRGQDLNHPYKTLLGPGDSLSPGGSFTRPDGKNVMPPTTTLGCWVEVKTANDPDTWKTYALTSYRGIRPAFSGYCVDPCPSPRYDRAGRLRPDNINHHPLPPVEGSHLWIVDQHGVPPTATTEFHAPVLEIESPSREVHRQTMAYLEQDRRRLQECLQNAKAGGRNKEYESRLSNCIEQRTEDYRWHGEFVEKGGAKFGTVFAASGFTRRSPTNGRLDWALVKPADDSRVGRNAAHGSEAFLGYRSGRPQTWQERPRNFKQPSPKGIFCNYWNYLGYGGVSGVSVGKSYRAKADIKLLDDGQPMSEEYVFVLQESQYHDGDGGSVVVDEDATVIGMLFGYRRDPQGGGTSFACITPMQDVFDDIKTFSDGFVTDIRIAENIGGADAEDEE</sequence>
<keyword evidence="3" id="KW-1185">Reference proteome</keyword>
<feature type="region of interest" description="Disordered" evidence="1">
    <location>
        <begin position="1"/>
        <end position="39"/>
    </location>
</feature>